<dbReference type="SMART" id="SM00365">
    <property type="entry name" value="LRR_SD22"/>
    <property type="match status" value="6"/>
</dbReference>
<comment type="caution">
    <text evidence="3">The sequence shown here is derived from an EMBL/GenBank/DDBJ whole genome shotgun (WGS) entry which is preliminary data.</text>
</comment>
<dbReference type="Gene3D" id="3.80.10.10">
    <property type="entry name" value="Ribonuclease Inhibitor"/>
    <property type="match status" value="2"/>
</dbReference>
<keyword evidence="4" id="KW-1185">Reference proteome</keyword>
<proteinExistence type="predicted"/>
<dbReference type="Proteomes" id="UP000011777">
    <property type="component" value="Unassembled WGS sequence"/>
</dbReference>
<dbReference type="SUPFAM" id="SSF52058">
    <property type="entry name" value="L domain-like"/>
    <property type="match status" value="1"/>
</dbReference>
<dbReference type="EMBL" id="AOGT01002091">
    <property type="protein sequence ID" value="EMG46183.1"/>
    <property type="molecule type" value="Genomic_DNA"/>
</dbReference>
<dbReference type="eggNOG" id="KOG0619">
    <property type="taxonomic scope" value="Eukaryota"/>
</dbReference>
<keyword evidence="1" id="KW-0433">Leucine-rich repeat</keyword>
<dbReference type="InterPro" id="IPR032675">
    <property type="entry name" value="LRR_dom_sf"/>
</dbReference>
<accession>M3J2T7</accession>
<dbReference type="OMA" id="WFEDSNI"/>
<dbReference type="PANTHER" id="PTHR45712">
    <property type="entry name" value="AGAP008170-PA"/>
    <property type="match status" value="1"/>
</dbReference>
<evidence type="ECO:0000313" key="4">
    <source>
        <dbReference type="Proteomes" id="UP000011777"/>
    </source>
</evidence>
<evidence type="ECO:0000256" key="2">
    <source>
        <dbReference type="ARBA" id="ARBA00022737"/>
    </source>
</evidence>
<dbReference type="PANTHER" id="PTHR45712:SF22">
    <property type="entry name" value="INSULIN-LIKE GROWTH FACTOR-BINDING PROTEIN COMPLEX ACID LABILE SUBUNIT"/>
    <property type="match status" value="1"/>
</dbReference>
<reference evidence="3 4" key="1">
    <citation type="submission" date="2013-02" db="EMBL/GenBank/DDBJ databases">
        <title>Genome sequence of Candida maltosa Xu316, a potential industrial strain for xylitol and ethanol production.</title>
        <authorList>
            <person name="Yu J."/>
            <person name="Wang Q."/>
            <person name="Geng X."/>
            <person name="Bao W."/>
            <person name="He P."/>
            <person name="Cai J."/>
        </authorList>
    </citation>
    <scope>NUCLEOTIDE SEQUENCE [LARGE SCALE GENOMIC DNA]</scope>
    <source>
        <strain evidence="4">Xu316</strain>
    </source>
</reference>
<organism evidence="3 4">
    <name type="scientific">Candida maltosa (strain Xu316)</name>
    <name type="common">Yeast</name>
    <dbReference type="NCBI Taxonomy" id="1245528"/>
    <lineage>
        <taxon>Eukaryota</taxon>
        <taxon>Fungi</taxon>
        <taxon>Dikarya</taxon>
        <taxon>Ascomycota</taxon>
        <taxon>Saccharomycotina</taxon>
        <taxon>Pichiomycetes</taxon>
        <taxon>Debaryomycetaceae</taxon>
        <taxon>Candida/Lodderomyces clade</taxon>
        <taxon>Candida</taxon>
    </lineage>
</organism>
<gene>
    <name evidence="3" type="ORF">G210_3582</name>
</gene>
<protein>
    <submittedName>
        <fullName evidence="3">Uncharacterized protein</fullName>
    </submittedName>
</protein>
<keyword evidence="2" id="KW-0677">Repeat</keyword>
<dbReference type="SUPFAM" id="SSF52047">
    <property type="entry name" value="RNI-like"/>
    <property type="match status" value="2"/>
</dbReference>
<dbReference type="InterPro" id="IPR050333">
    <property type="entry name" value="SLRP"/>
</dbReference>
<dbReference type="OrthoDB" id="4090081at2759"/>
<sequence>MATTGRISLDKYPIELLNQILTHVRLENIIQLIPHHDFLTHNPNLQTAINDLITNSNISYNNRFIQYSFVHMYKRTETYLNKHDISFIDDSRVEELAEYCNRHNITNVVTISYYVWSLADLVEMMELIRKLPSSSGSPCLRYNLEIEIVPGFLYIFNLGVLLSEVANKMGWLIDTIMVYNYSGSFKFNSGDFVNLKVLWFEDSNIKFVNSLPDGLKSLYLFPNKFGWNNNSSISVNQKLPDGLTSLVFGNCTIGNIIAPGSLSSIQLEKVKDATEHYNFVRSAILTSLVNGKLQELKIDSIWNSRRMIANVPDLVFHDAEISKNLYKLTTLSVDGFLPNLTHCLNLKKLQISKITNATDFDNYKFPGSLEELALTYNNITNLFTIDKNITGTNLRVLNLADNPIHWSSYIPNFKRFNKLKSLKLSNTHIGSNFPKIKYPDSIEALSLEVNQITSLDGIEFPANLKNLGIGSNFISKIEYPHFPTTLETIHLTENKISKVDLSRNSRHESLKIEILYLNYCKLTKFNNVNISQYVKILNFDNCKLSTISNIGFPDTLLELSFSGCGLTSFENILWGDHPRLRYLNLSQNSLTKFDIRLPSSIQSINLSMNNLTQLSNSLLSHKDNLKVLNLSSNKFQRFIYSFNITNLQNLDLSFNSLKLINLTFPKYSHTRLKVLNLCSNKLSELHPVMIGHDKNLTMHTNLIEIDLTNNKIKPDDITKQIDKFPDSLLCFFIGHTGEQDRFGYDLAKNIINHEICTGKRIDIP</sequence>
<evidence type="ECO:0000313" key="3">
    <source>
        <dbReference type="EMBL" id="EMG46183.1"/>
    </source>
</evidence>
<evidence type="ECO:0000256" key="1">
    <source>
        <dbReference type="ARBA" id="ARBA00022614"/>
    </source>
</evidence>
<dbReference type="HOGENOM" id="CLU_018538_0_0_1"/>
<dbReference type="AlphaFoldDB" id="M3J2T7"/>
<name>M3J2T7_CANMX</name>
<dbReference type="STRING" id="1245528.M3J2T7"/>